<dbReference type="GO" id="GO:0020037">
    <property type="term" value="F:heme binding"/>
    <property type="evidence" value="ECO:0007669"/>
    <property type="project" value="InterPro"/>
</dbReference>
<keyword evidence="3" id="KW-0560">Oxidoreductase</keyword>
<comment type="cofactor">
    <cofactor evidence="5">
        <name>heme</name>
        <dbReference type="ChEBI" id="CHEBI:30413"/>
    </cofactor>
</comment>
<evidence type="ECO:0000256" key="3">
    <source>
        <dbReference type="ARBA" id="ARBA00023002"/>
    </source>
</evidence>
<dbReference type="Proteomes" id="UP000631114">
    <property type="component" value="Unassembled WGS sequence"/>
</dbReference>
<dbReference type="SUPFAM" id="SSF48264">
    <property type="entry name" value="Cytochrome P450"/>
    <property type="match status" value="1"/>
</dbReference>
<comment type="caution">
    <text evidence="7">The sequence shown here is derived from an EMBL/GenBank/DDBJ whole genome shotgun (WGS) entry which is preliminary data.</text>
</comment>
<dbReference type="PRINTS" id="PR00385">
    <property type="entry name" value="P450"/>
</dbReference>
<dbReference type="AlphaFoldDB" id="A0A835M073"/>
<evidence type="ECO:0000256" key="1">
    <source>
        <dbReference type="ARBA" id="ARBA00010617"/>
    </source>
</evidence>
<evidence type="ECO:0008006" key="9">
    <source>
        <dbReference type="Google" id="ProtNLM"/>
    </source>
</evidence>
<dbReference type="GO" id="GO:0044550">
    <property type="term" value="P:secondary metabolite biosynthetic process"/>
    <property type="evidence" value="ECO:0007669"/>
    <property type="project" value="UniProtKB-ARBA"/>
</dbReference>
<dbReference type="OrthoDB" id="1470350at2759"/>
<gene>
    <name evidence="7" type="ORF">IFM89_020785</name>
</gene>
<organism evidence="7 8">
    <name type="scientific">Coptis chinensis</name>
    <dbReference type="NCBI Taxonomy" id="261450"/>
    <lineage>
        <taxon>Eukaryota</taxon>
        <taxon>Viridiplantae</taxon>
        <taxon>Streptophyta</taxon>
        <taxon>Embryophyta</taxon>
        <taxon>Tracheophyta</taxon>
        <taxon>Spermatophyta</taxon>
        <taxon>Magnoliopsida</taxon>
        <taxon>Ranunculales</taxon>
        <taxon>Ranunculaceae</taxon>
        <taxon>Coptidoideae</taxon>
        <taxon>Coptis</taxon>
    </lineage>
</organism>
<keyword evidence="6" id="KW-0732">Signal</keyword>
<name>A0A835M073_9MAGN</name>
<dbReference type="GO" id="GO:0016705">
    <property type="term" value="F:oxidoreductase activity, acting on paired donors, with incorporation or reduction of molecular oxygen"/>
    <property type="evidence" value="ECO:0007669"/>
    <property type="project" value="InterPro"/>
</dbReference>
<dbReference type="PRINTS" id="PR00465">
    <property type="entry name" value="EP450IV"/>
</dbReference>
<evidence type="ECO:0000256" key="5">
    <source>
        <dbReference type="PIRSR" id="PIRSR602403-1"/>
    </source>
</evidence>
<keyword evidence="5" id="KW-0349">Heme</keyword>
<comment type="similarity">
    <text evidence="1">Belongs to the cytochrome P450 family.</text>
</comment>
<keyword evidence="2 5" id="KW-0479">Metal-binding</keyword>
<dbReference type="Pfam" id="PF00067">
    <property type="entry name" value="p450"/>
    <property type="match status" value="1"/>
</dbReference>
<reference evidence="7 8" key="1">
    <citation type="submission" date="2020-10" db="EMBL/GenBank/DDBJ databases">
        <title>The Coptis chinensis genome and diversification of protoberbering-type alkaloids.</title>
        <authorList>
            <person name="Wang B."/>
            <person name="Shu S."/>
            <person name="Song C."/>
            <person name="Liu Y."/>
        </authorList>
    </citation>
    <scope>NUCLEOTIDE SEQUENCE [LARGE SCALE GENOMIC DNA]</scope>
    <source>
        <strain evidence="7">HL-2020</strain>
        <tissue evidence="7">Leaf</tissue>
    </source>
</reference>
<dbReference type="GO" id="GO:0004497">
    <property type="term" value="F:monooxygenase activity"/>
    <property type="evidence" value="ECO:0007669"/>
    <property type="project" value="InterPro"/>
</dbReference>
<evidence type="ECO:0000313" key="8">
    <source>
        <dbReference type="Proteomes" id="UP000631114"/>
    </source>
</evidence>
<dbReference type="InterPro" id="IPR001128">
    <property type="entry name" value="Cyt_P450"/>
</dbReference>
<evidence type="ECO:0000256" key="6">
    <source>
        <dbReference type="SAM" id="SignalP"/>
    </source>
</evidence>
<dbReference type="Gene3D" id="1.10.630.10">
    <property type="entry name" value="Cytochrome P450"/>
    <property type="match status" value="1"/>
</dbReference>
<keyword evidence="8" id="KW-1185">Reference proteome</keyword>
<accession>A0A835M073</accession>
<dbReference type="InterPro" id="IPR036396">
    <property type="entry name" value="Cyt_P450_sf"/>
</dbReference>
<evidence type="ECO:0000256" key="4">
    <source>
        <dbReference type="ARBA" id="ARBA00023004"/>
    </source>
</evidence>
<keyword evidence="4 5" id="KW-0408">Iron</keyword>
<sequence>MPSYLTSLALAYLMLMVITGSSRGIYQAMNSIPSLLESLLRQSLILNSLTVSFPYILSAAATTTSVLDMQDILERFTFDNICKIAFDFDPEYLLPSLPLTEFAVAFEYATKMSTNRFISLFPIIWKVKRLLDIGSEKYLRIATTEVRKFAQNIVRKKKQELHEKSSVQKDDLLSRILNSSSLNETLATDMAISFILAGRGTTSAALTWFFRLVSNNSHVEEELIREIRKKSESPVYEEVKDMVYIHASLCESMRLYPIVAADTKVAASDDVLPDGTLVKKGNRVTYHPDAMGRLEKLWGVDWQEFRPERWLEKDSITGEWNFIPKDAYTYPVFQAEPRICLGKEMAFLQMKRIVAGVLRDFRVVPTLEKGREPVYISFFTSKMKGGFPVRIQKRGIDVDLE</sequence>
<protein>
    <recommendedName>
        <fullName evidence="9">Cytochrome P450</fullName>
    </recommendedName>
</protein>
<dbReference type="EMBL" id="JADFTS010000005">
    <property type="protein sequence ID" value="KAF9605906.1"/>
    <property type="molecule type" value="Genomic_DNA"/>
</dbReference>
<feature type="chain" id="PRO_5032873065" description="Cytochrome P450" evidence="6">
    <location>
        <begin position="25"/>
        <end position="401"/>
    </location>
</feature>
<dbReference type="GO" id="GO:0005506">
    <property type="term" value="F:iron ion binding"/>
    <property type="evidence" value="ECO:0007669"/>
    <property type="project" value="InterPro"/>
</dbReference>
<feature type="binding site" description="axial binding residue" evidence="5">
    <location>
        <position position="340"/>
    </location>
    <ligand>
        <name>heme</name>
        <dbReference type="ChEBI" id="CHEBI:30413"/>
    </ligand>
    <ligandPart>
        <name>Fe</name>
        <dbReference type="ChEBI" id="CHEBI:18248"/>
    </ligandPart>
</feature>
<evidence type="ECO:0000256" key="2">
    <source>
        <dbReference type="ARBA" id="ARBA00022723"/>
    </source>
</evidence>
<evidence type="ECO:0000313" key="7">
    <source>
        <dbReference type="EMBL" id="KAF9605906.1"/>
    </source>
</evidence>
<proteinExistence type="inferred from homology"/>
<dbReference type="InterPro" id="IPR002403">
    <property type="entry name" value="Cyt_P450_E_grp-IV"/>
</dbReference>
<feature type="signal peptide" evidence="6">
    <location>
        <begin position="1"/>
        <end position="24"/>
    </location>
</feature>
<dbReference type="PANTHER" id="PTHR24296">
    <property type="entry name" value="CYTOCHROME P450"/>
    <property type="match status" value="1"/>
</dbReference>